<comment type="caution">
    <text evidence="16">The sequence shown here is derived from an EMBL/GenBank/DDBJ whole genome shotgun (WGS) entry which is preliminary data.</text>
</comment>
<keyword evidence="17" id="KW-1185">Reference proteome</keyword>
<feature type="transmembrane region" description="Helical" evidence="12">
    <location>
        <begin position="346"/>
        <end position="370"/>
    </location>
</feature>
<keyword evidence="6 10" id="KW-0249">Electron transport</keyword>
<feature type="binding site" description="axial binding residue" evidence="11">
    <location>
        <position position="210"/>
    </location>
    <ligand>
        <name>heme b</name>
        <dbReference type="ChEBI" id="CHEBI:60344"/>
        <label>1</label>
    </ligand>
    <ligandPart>
        <name>Fe</name>
        <dbReference type="ChEBI" id="CHEBI:18248"/>
    </ligandPart>
</feature>
<feature type="binding site" description="axial binding residue" evidence="11">
    <location>
        <position position="246"/>
    </location>
    <ligand>
        <name>heme b</name>
        <dbReference type="ChEBI" id="CHEBI:60344"/>
        <label>1</label>
    </ligand>
    <ligandPart>
        <name>Fe</name>
        <dbReference type="ChEBI" id="CHEBI:18248"/>
    </ligandPart>
</feature>
<dbReference type="CDD" id="cd08760">
    <property type="entry name" value="Cyt_b561_FRRS1_like"/>
    <property type="match status" value="1"/>
</dbReference>
<sequence length="392" mass="41986">MAALLLSSLLLLLSSLLLLPSASLVAASCSSETFSKNRVYTTCNDLPHLSSSLHFTYDSTTGTLSLAFVSTPGSSSGWVAWAINPTATGMIGSQALIAFKQPSGSMGVKTYNVSGYGPIEESAISYKTSDLAAELGSDGKIQMFANVVVGKGVTTLNQVWQVGGSVTNGVPDQHDLQSDNKASMGKLDLVKGVSTGSSGAAPSNNKKNVHGILNAVSWGILIPLGAIIARYVKVFEVADPAWFYMHVSCQLVGYAIGVAGWATGLNLGKESKGITYTTHRSIGIAIFALATLQLFALFLRPNKDHKFRFFWNVYHHMVGYSVIVLGAINIFRGLTILQSEDKWRTAYIAVICVLVGIAIILEAITWMVVLKRRRGSKKTYSNGHNVQQPFGV</sequence>
<dbReference type="OrthoDB" id="2419613at2759"/>
<evidence type="ECO:0000256" key="11">
    <source>
        <dbReference type="PIRSR" id="PIRSR037471-1"/>
    </source>
</evidence>
<evidence type="ECO:0000256" key="12">
    <source>
        <dbReference type="SAM" id="Phobius"/>
    </source>
</evidence>
<evidence type="ECO:0000256" key="10">
    <source>
        <dbReference type="PIRNR" id="PIRNR037471"/>
    </source>
</evidence>
<evidence type="ECO:0000256" key="13">
    <source>
        <dbReference type="SAM" id="SignalP"/>
    </source>
</evidence>
<keyword evidence="4 11" id="KW-0479">Metal-binding</keyword>
<dbReference type="InterPro" id="IPR006593">
    <property type="entry name" value="Cyt_b561/ferric_Rdtase_TM"/>
</dbReference>
<evidence type="ECO:0000256" key="5">
    <source>
        <dbReference type="ARBA" id="ARBA00022729"/>
    </source>
</evidence>
<dbReference type="EMBL" id="SWLB01000017">
    <property type="protein sequence ID" value="KAF3327748.1"/>
    <property type="molecule type" value="Genomic_DNA"/>
</dbReference>
<evidence type="ECO:0000256" key="4">
    <source>
        <dbReference type="ARBA" id="ARBA00022723"/>
    </source>
</evidence>
<feature type="binding site" description="axial binding residue" evidence="11">
    <location>
        <position position="315"/>
    </location>
    <ligand>
        <name>heme b</name>
        <dbReference type="ChEBI" id="CHEBI:60344"/>
        <label>1</label>
    </ligand>
    <ligandPart>
        <name>Fe</name>
        <dbReference type="ChEBI" id="CHEBI:18248"/>
    </ligandPart>
</feature>
<feature type="signal peptide" evidence="13">
    <location>
        <begin position="1"/>
        <end position="27"/>
    </location>
</feature>
<comment type="cofactor">
    <cofactor evidence="10">
        <name>heme b</name>
        <dbReference type="ChEBI" id="CHEBI:60344"/>
    </cofactor>
    <text evidence="10">Binds 2 heme b groups non-covalently.</text>
</comment>
<feature type="binding site" description="axial binding residue" evidence="11">
    <location>
        <position position="279"/>
    </location>
    <ligand>
        <name>heme b</name>
        <dbReference type="ChEBI" id="CHEBI:60344"/>
        <label>1</label>
    </ligand>
    <ligandPart>
        <name>Fe</name>
        <dbReference type="ChEBI" id="CHEBI:18248"/>
    </ligandPart>
</feature>
<evidence type="ECO:0000256" key="6">
    <source>
        <dbReference type="ARBA" id="ARBA00022982"/>
    </source>
</evidence>
<keyword evidence="8 10" id="KW-0472">Membrane</keyword>
<dbReference type="PIRSF" id="PIRSF037471">
    <property type="entry name" value="UCP037471"/>
    <property type="match status" value="1"/>
</dbReference>
<dbReference type="InterPro" id="IPR005018">
    <property type="entry name" value="DOMON_domain"/>
</dbReference>
<dbReference type="PANTHER" id="PTHR23130">
    <property type="entry name" value="CYTOCHROME B561 AND DOMON DOMAIN-CONTAINING PROTEIN"/>
    <property type="match status" value="1"/>
</dbReference>
<gene>
    <name evidence="16" type="ORF">FCM35_KLT07866</name>
</gene>
<feature type="domain" description="Cytochrome b561" evidence="15">
    <location>
        <begin position="170"/>
        <end position="371"/>
    </location>
</feature>
<evidence type="ECO:0000256" key="7">
    <source>
        <dbReference type="ARBA" id="ARBA00022989"/>
    </source>
</evidence>
<evidence type="ECO:0000259" key="15">
    <source>
        <dbReference type="PROSITE" id="PS50939"/>
    </source>
</evidence>
<protein>
    <recommendedName>
        <fullName evidence="10">Cytochrome b561 and DOMON domain-containing protein</fullName>
    </recommendedName>
</protein>
<evidence type="ECO:0000313" key="17">
    <source>
        <dbReference type="Proteomes" id="UP000623129"/>
    </source>
</evidence>
<keyword evidence="5 13" id="KW-0732">Signal</keyword>
<dbReference type="Pfam" id="PF04526">
    <property type="entry name" value="DUF568"/>
    <property type="match status" value="1"/>
</dbReference>
<dbReference type="PROSITE" id="PS50939">
    <property type="entry name" value="CYTOCHROME_B561"/>
    <property type="match status" value="1"/>
</dbReference>
<dbReference type="PROSITE" id="PS50836">
    <property type="entry name" value="DOMON"/>
    <property type="match status" value="1"/>
</dbReference>
<feature type="domain" description="DOMON" evidence="14">
    <location>
        <begin position="49"/>
        <end position="163"/>
    </location>
</feature>
<accession>A0A833VLE9</accession>
<dbReference type="AlphaFoldDB" id="A0A833VLE9"/>
<keyword evidence="3 12" id="KW-0812">Transmembrane</keyword>
<dbReference type="CDD" id="cd09629">
    <property type="entry name" value="DOMON_CIL1_like"/>
    <property type="match status" value="1"/>
</dbReference>
<evidence type="ECO:0000256" key="2">
    <source>
        <dbReference type="ARBA" id="ARBA00022448"/>
    </source>
</evidence>
<feature type="transmembrane region" description="Helical" evidence="12">
    <location>
        <begin position="241"/>
        <end position="262"/>
    </location>
</feature>
<dbReference type="InterPro" id="IPR045265">
    <property type="entry name" value="AIR12_DOMON"/>
</dbReference>
<dbReference type="SMART" id="SM00665">
    <property type="entry name" value="B561"/>
    <property type="match status" value="1"/>
</dbReference>
<comment type="function">
    <text evidence="9">May act as a catecholamine-responsive trans-membrane electron transporter.</text>
</comment>
<dbReference type="InterPro" id="IPR017214">
    <property type="entry name" value="UCP037471"/>
</dbReference>
<evidence type="ECO:0000256" key="3">
    <source>
        <dbReference type="ARBA" id="ARBA00022692"/>
    </source>
</evidence>
<keyword evidence="11" id="KW-0408">Iron</keyword>
<evidence type="ECO:0000313" key="16">
    <source>
        <dbReference type="EMBL" id="KAF3327748.1"/>
    </source>
</evidence>
<name>A0A833VLE9_9POAL</name>
<feature type="transmembrane region" description="Helical" evidence="12">
    <location>
        <begin position="282"/>
        <end position="299"/>
    </location>
</feature>
<keyword evidence="7 12" id="KW-1133">Transmembrane helix</keyword>
<dbReference type="Proteomes" id="UP000623129">
    <property type="component" value="Unassembled WGS sequence"/>
</dbReference>
<dbReference type="Pfam" id="PF03188">
    <property type="entry name" value="Cytochrom_B561"/>
    <property type="match status" value="1"/>
</dbReference>
<feature type="chain" id="PRO_5032746358" description="Cytochrome b561 and DOMON domain-containing protein" evidence="13">
    <location>
        <begin position="28"/>
        <end position="392"/>
    </location>
</feature>
<evidence type="ECO:0000256" key="9">
    <source>
        <dbReference type="ARBA" id="ARBA00053871"/>
    </source>
</evidence>
<proteinExistence type="predicted"/>
<dbReference type="FunFam" id="1.20.120.1770:FF:000007">
    <property type="entry name" value="Cytochrome b561 and DOMON domain-containing protein"/>
    <property type="match status" value="1"/>
</dbReference>
<feature type="transmembrane region" description="Helical" evidence="12">
    <location>
        <begin position="311"/>
        <end position="334"/>
    </location>
</feature>
<dbReference type="PANTHER" id="PTHR23130:SF195">
    <property type="entry name" value="CYTOCHROME B561 AND DOMON DOMAIN-CONTAINING PROTEIN"/>
    <property type="match status" value="1"/>
</dbReference>
<dbReference type="GO" id="GO:0016020">
    <property type="term" value="C:membrane"/>
    <property type="evidence" value="ECO:0007669"/>
    <property type="project" value="UniProtKB-SubCell"/>
</dbReference>
<evidence type="ECO:0000256" key="8">
    <source>
        <dbReference type="ARBA" id="ARBA00023136"/>
    </source>
</evidence>
<dbReference type="GO" id="GO:0046872">
    <property type="term" value="F:metal ion binding"/>
    <property type="evidence" value="ECO:0007669"/>
    <property type="project" value="UniProtKB-KW"/>
</dbReference>
<feature type="transmembrane region" description="Helical" evidence="12">
    <location>
        <begin position="211"/>
        <end position="229"/>
    </location>
</feature>
<reference evidence="16" key="1">
    <citation type="submission" date="2020-01" db="EMBL/GenBank/DDBJ databases">
        <title>Genome sequence of Kobresia littledalei, the first chromosome-level genome in the family Cyperaceae.</title>
        <authorList>
            <person name="Qu G."/>
        </authorList>
    </citation>
    <scope>NUCLEOTIDE SEQUENCE</scope>
    <source>
        <strain evidence="16">C.B.Clarke</strain>
        <tissue evidence="16">Leaf</tissue>
    </source>
</reference>
<keyword evidence="2 10" id="KW-0813">Transport</keyword>
<comment type="subcellular location">
    <subcellularLocation>
        <location evidence="1">Membrane</location>
        <topology evidence="1">Multi-pass membrane protein</topology>
    </subcellularLocation>
</comment>
<evidence type="ECO:0000256" key="1">
    <source>
        <dbReference type="ARBA" id="ARBA00004141"/>
    </source>
</evidence>
<organism evidence="16 17">
    <name type="scientific">Carex littledalei</name>
    <dbReference type="NCBI Taxonomy" id="544730"/>
    <lineage>
        <taxon>Eukaryota</taxon>
        <taxon>Viridiplantae</taxon>
        <taxon>Streptophyta</taxon>
        <taxon>Embryophyta</taxon>
        <taxon>Tracheophyta</taxon>
        <taxon>Spermatophyta</taxon>
        <taxon>Magnoliopsida</taxon>
        <taxon>Liliopsida</taxon>
        <taxon>Poales</taxon>
        <taxon>Cyperaceae</taxon>
        <taxon>Cyperoideae</taxon>
        <taxon>Cariceae</taxon>
        <taxon>Carex</taxon>
        <taxon>Carex subgen. Euthyceras</taxon>
    </lineage>
</organism>
<evidence type="ECO:0000259" key="14">
    <source>
        <dbReference type="PROSITE" id="PS50836"/>
    </source>
</evidence>
<dbReference type="Gene3D" id="1.20.120.1770">
    <property type="match status" value="1"/>
</dbReference>